<evidence type="ECO:0000313" key="1">
    <source>
        <dbReference type="EMBL" id="MCL1124107.1"/>
    </source>
</evidence>
<dbReference type="Proteomes" id="UP001203423">
    <property type="component" value="Unassembled WGS sequence"/>
</dbReference>
<comment type="caution">
    <text evidence="1">The sequence shown here is derived from an EMBL/GenBank/DDBJ whole genome shotgun (WGS) entry which is preliminary data.</text>
</comment>
<accession>A0ABT0L9T0</accession>
<proteinExistence type="predicted"/>
<organism evidence="1 2">
    <name type="scientific">Shewanella surugensis</name>
    <dbReference type="NCBI Taxonomy" id="212020"/>
    <lineage>
        <taxon>Bacteria</taxon>
        <taxon>Pseudomonadati</taxon>
        <taxon>Pseudomonadota</taxon>
        <taxon>Gammaproteobacteria</taxon>
        <taxon>Alteromonadales</taxon>
        <taxon>Shewanellaceae</taxon>
        <taxon>Shewanella</taxon>
    </lineage>
</organism>
<sequence length="169" mass="19303">MYRLDDFYDLSATLTDYPVTRLIGTGVGNEYNQTLSQWVRQDVLDELYHCFSQLERNNDGQVCPQALRHQLLSNEKYGPIARNIIKMWYLSIWYKMTDNWSMTYGIPAYSSPVIGVESPTPEDYIISNNAYIQGLVWPLMGSHPMGAKQPGYGTWSDAPLNSIASIHLQ</sequence>
<reference evidence="1 2" key="1">
    <citation type="submission" date="2022-01" db="EMBL/GenBank/DDBJ databases">
        <title>Whole genome-based taxonomy of the Shewanellaceae.</title>
        <authorList>
            <person name="Martin-Rodriguez A.J."/>
        </authorList>
    </citation>
    <scope>NUCLEOTIDE SEQUENCE [LARGE SCALE GENOMIC DNA]</scope>
    <source>
        <strain evidence="1 2">DSM 17177</strain>
    </source>
</reference>
<name>A0ABT0L9T0_9GAMM</name>
<protein>
    <submittedName>
        <fullName evidence="1">Uncharacterized protein</fullName>
    </submittedName>
</protein>
<evidence type="ECO:0000313" key="2">
    <source>
        <dbReference type="Proteomes" id="UP001203423"/>
    </source>
</evidence>
<dbReference type="EMBL" id="JAKIKS010000018">
    <property type="protein sequence ID" value="MCL1124107.1"/>
    <property type="molecule type" value="Genomic_DNA"/>
</dbReference>
<gene>
    <name evidence="1" type="ORF">L2764_06360</name>
</gene>
<keyword evidence="2" id="KW-1185">Reference proteome</keyword>
<dbReference type="RefSeq" id="WP_248939391.1">
    <property type="nucleotide sequence ID" value="NZ_JAKIKS010000018.1"/>
</dbReference>